<keyword evidence="2" id="KW-1185">Reference proteome</keyword>
<proteinExistence type="predicted"/>
<reference evidence="1 2" key="1">
    <citation type="submission" date="2024-02" db="EMBL/GenBank/DDBJ databases">
        <authorList>
            <person name="Chen Y."/>
            <person name="Shah S."/>
            <person name="Dougan E. K."/>
            <person name="Thang M."/>
            <person name="Chan C."/>
        </authorList>
    </citation>
    <scope>NUCLEOTIDE SEQUENCE [LARGE SCALE GENOMIC DNA]</scope>
</reference>
<dbReference type="Proteomes" id="UP001642484">
    <property type="component" value="Unassembled WGS sequence"/>
</dbReference>
<organism evidence="1 2">
    <name type="scientific">Durusdinium trenchii</name>
    <dbReference type="NCBI Taxonomy" id="1381693"/>
    <lineage>
        <taxon>Eukaryota</taxon>
        <taxon>Sar</taxon>
        <taxon>Alveolata</taxon>
        <taxon>Dinophyceae</taxon>
        <taxon>Suessiales</taxon>
        <taxon>Symbiodiniaceae</taxon>
        <taxon>Durusdinium</taxon>
    </lineage>
</organism>
<evidence type="ECO:0000313" key="2">
    <source>
        <dbReference type="Proteomes" id="UP001642484"/>
    </source>
</evidence>
<dbReference type="EMBL" id="CAXAMN010024694">
    <property type="protein sequence ID" value="CAK9088810.1"/>
    <property type="molecule type" value="Genomic_DNA"/>
</dbReference>
<gene>
    <name evidence="1" type="ORF">CCMP2556_LOCUS42791</name>
</gene>
<name>A0ABP0QMY2_9DINO</name>
<accession>A0ABP0QMY2</accession>
<comment type="caution">
    <text evidence="1">The sequence shown here is derived from an EMBL/GenBank/DDBJ whole genome shotgun (WGS) entry which is preliminary data.</text>
</comment>
<sequence>MLEALVEALLRSRPDDVESFSAEWLLHWHKDHHEEQQEDLEPLRAERDHYRTQRDQLLQELQALGEGAQ</sequence>
<protein>
    <submittedName>
        <fullName evidence="1">Uncharacterized protein</fullName>
    </submittedName>
</protein>
<evidence type="ECO:0000313" key="1">
    <source>
        <dbReference type="EMBL" id="CAK9088810.1"/>
    </source>
</evidence>